<proteinExistence type="predicted"/>
<comment type="caution">
    <text evidence="3">The sequence shown here is derived from an EMBL/GenBank/DDBJ whole genome shotgun (WGS) entry which is preliminary data.</text>
</comment>
<name>A0A5B2VP09_9BACT</name>
<dbReference type="PROSITE" id="PS51724">
    <property type="entry name" value="SPOR"/>
    <property type="match status" value="1"/>
</dbReference>
<gene>
    <name evidence="3" type="ORF">F0L74_32545</name>
</gene>
<reference evidence="3 4" key="1">
    <citation type="submission" date="2019-09" db="EMBL/GenBank/DDBJ databases">
        <title>Chitinophaga ginsengihumi sp. nov., isolated from soil of ginseng rhizosphere.</title>
        <authorList>
            <person name="Lee J."/>
        </authorList>
    </citation>
    <scope>NUCLEOTIDE SEQUENCE [LARGE SCALE GENOMIC DNA]</scope>
    <source>
        <strain evidence="3 4">BN140078</strain>
    </source>
</reference>
<organism evidence="3 4">
    <name type="scientific">Chitinophaga agrisoli</name>
    <dbReference type="NCBI Taxonomy" id="2607653"/>
    <lineage>
        <taxon>Bacteria</taxon>
        <taxon>Pseudomonadati</taxon>
        <taxon>Bacteroidota</taxon>
        <taxon>Chitinophagia</taxon>
        <taxon>Chitinophagales</taxon>
        <taxon>Chitinophagaceae</taxon>
        <taxon>Chitinophaga</taxon>
    </lineage>
</organism>
<dbReference type="AlphaFoldDB" id="A0A5B2VP09"/>
<evidence type="ECO:0000313" key="4">
    <source>
        <dbReference type="Proteomes" id="UP000324611"/>
    </source>
</evidence>
<dbReference type="Proteomes" id="UP000324611">
    <property type="component" value="Unassembled WGS sequence"/>
</dbReference>
<dbReference type="EMBL" id="VUOC01000004">
    <property type="protein sequence ID" value="KAA2240861.1"/>
    <property type="molecule type" value="Genomic_DNA"/>
</dbReference>
<evidence type="ECO:0000259" key="2">
    <source>
        <dbReference type="PROSITE" id="PS51724"/>
    </source>
</evidence>
<accession>A0A5B2VP09</accession>
<protein>
    <submittedName>
        <fullName evidence="3">SPOR domain-containing protein</fullName>
    </submittedName>
</protein>
<dbReference type="Pfam" id="PF05036">
    <property type="entry name" value="SPOR"/>
    <property type="match status" value="1"/>
</dbReference>
<sequence>MIRINIIPMKFFITAAFVLIGGIAAAQDSSFATASGGNVKVIKDSRIDMLIKKQIYINTLAIRNQPGFRVQVITTNKRNEANEAKARAMQAYPEYRAYIDFQAPYFKVRIGDFKSREEATDLRDRLSDLFPHGVFVVPAVINVSPDKELQNEESY</sequence>
<evidence type="ECO:0000313" key="3">
    <source>
        <dbReference type="EMBL" id="KAA2240861.1"/>
    </source>
</evidence>
<feature type="signal peptide" evidence="1">
    <location>
        <begin position="1"/>
        <end position="26"/>
    </location>
</feature>
<dbReference type="InterPro" id="IPR036680">
    <property type="entry name" value="SPOR-like_sf"/>
</dbReference>
<keyword evidence="4" id="KW-1185">Reference proteome</keyword>
<dbReference type="GO" id="GO:0042834">
    <property type="term" value="F:peptidoglycan binding"/>
    <property type="evidence" value="ECO:0007669"/>
    <property type="project" value="InterPro"/>
</dbReference>
<keyword evidence="1" id="KW-0732">Signal</keyword>
<dbReference type="SUPFAM" id="SSF110997">
    <property type="entry name" value="Sporulation related repeat"/>
    <property type="match status" value="1"/>
</dbReference>
<feature type="domain" description="SPOR" evidence="2">
    <location>
        <begin position="62"/>
        <end position="139"/>
    </location>
</feature>
<evidence type="ECO:0000256" key="1">
    <source>
        <dbReference type="SAM" id="SignalP"/>
    </source>
</evidence>
<reference evidence="3 4" key="2">
    <citation type="submission" date="2019-09" db="EMBL/GenBank/DDBJ databases">
        <authorList>
            <person name="Jin C."/>
        </authorList>
    </citation>
    <scope>NUCLEOTIDE SEQUENCE [LARGE SCALE GENOMIC DNA]</scope>
    <source>
        <strain evidence="3 4">BN140078</strain>
    </source>
</reference>
<dbReference type="Gene3D" id="3.30.70.1070">
    <property type="entry name" value="Sporulation related repeat"/>
    <property type="match status" value="1"/>
</dbReference>
<dbReference type="InterPro" id="IPR007730">
    <property type="entry name" value="SPOR-like_dom"/>
</dbReference>
<feature type="chain" id="PRO_5023006947" evidence="1">
    <location>
        <begin position="27"/>
        <end position="155"/>
    </location>
</feature>